<dbReference type="GO" id="GO:0005524">
    <property type="term" value="F:ATP binding"/>
    <property type="evidence" value="ECO:0007669"/>
    <property type="project" value="UniProtKB-KW"/>
</dbReference>
<keyword evidence="6 13" id="KW-0418">Kinase</keyword>
<evidence type="ECO:0000256" key="4">
    <source>
        <dbReference type="ARBA" id="ARBA00022679"/>
    </source>
</evidence>
<evidence type="ECO:0000256" key="8">
    <source>
        <dbReference type="ARBA" id="ARBA00023012"/>
    </source>
</evidence>
<keyword evidence="3" id="KW-0597">Phosphoprotein</keyword>
<evidence type="ECO:0000256" key="7">
    <source>
        <dbReference type="ARBA" id="ARBA00022840"/>
    </source>
</evidence>
<dbReference type="InterPro" id="IPR050482">
    <property type="entry name" value="Sensor_HK_TwoCompSys"/>
</dbReference>
<dbReference type="InterPro" id="IPR036890">
    <property type="entry name" value="HATPase_C_sf"/>
</dbReference>
<evidence type="ECO:0000256" key="3">
    <source>
        <dbReference type="ARBA" id="ARBA00022553"/>
    </source>
</evidence>
<evidence type="ECO:0000256" key="6">
    <source>
        <dbReference type="ARBA" id="ARBA00022777"/>
    </source>
</evidence>
<dbReference type="EC" id="2.7.13.3" evidence="2"/>
<feature type="domain" description="Signal transduction histidine kinase subgroup 3 dimerisation and phosphoacceptor" evidence="12">
    <location>
        <begin position="254"/>
        <end position="319"/>
    </location>
</feature>
<evidence type="ECO:0000256" key="11">
    <source>
        <dbReference type="SAM" id="Phobius"/>
    </source>
</evidence>
<feature type="transmembrane region" description="Helical" evidence="11">
    <location>
        <begin position="101"/>
        <end position="121"/>
    </location>
</feature>
<dbReference type="EMBL" id="CP046173">
    <property type="protein sequence ID" value="QIS17351.1"/>
    <property type="molecule type" value="Genomic_DNA"/>
</dbReference>
<evidence type="ECO:0000256" key="1">
    <source>
        <dbReference type="ARBA" id="ARBA00000085"/>
    </source>
</evidence>
<keyword evidence="11" id="KW-0812">Transmembrane</keyword>
<dbReference type="CDD" id="cd16917">
    <property type="entry name" value="HATPase_UhpB-NarQ-NarX-like"/>
    <property type="match status" value="1"/>
</dbReference>
<feature type="transmembrane region" description="Helical" evidence="11">
    <location>
        <begin position="128"/>
        <end position="148"/>
    </location>
</feature>
<evidence type="ECO:0000256" key="10">
    <source>
        <dbReference type="SAM" id="MobiDB-lite"/>
    </source>
</evidence>
<sequence length="466" mass="49616">MGAVSFGQRIGDHNRTVHGIDNPPEPGETHRPTGAIRHTYPDVIRGACAPPPGRRRYRSEVTSTARPCGRDLLVAAVVAAAQLVGGHAANRFAVAHGVAGVHPVDGLGYALLLAGPLVLVLRRAYPRAVFFTVLAIAVGYLFADYGYGPVFVSLIVAFLTAATRVSRWYTYPFVPVGYALMVWPVPALRGHPVESWQLAGLFAWLCVLVAVAEGVRQRHAVVVARRQRAEAARRNREAERARELAEREQHATEERLAIARDLHDVLAHSLSVINVQSSVALELFDRRPEQAATALAAIKTVSRDALGEVHALLHSLRAGAENGVAPTSPTVGITDLDTLLGPARTAGLAVRAVVRGTPQRLPAVVDGAAARIAREALTNVLRHAPGAEAVVTVEYSPDALTVTVDNERPPNAPQPSTTVGGNGIPGMRERAHALGGAVTTGPRADGGFHVGARLPLRTDRTTQENR</sequence>
<dbReference type="GO" id="GO:0000155">
    <property type="term" value="F:phosphorelay sensor kinase activity"/>
    <property type="evidence" value="ECO:0007669"/>
    <property type="project" value="InterPro"/>
</dbReference>
<evidence type="ECO:0000313" key="14">
    <source>
        <dbReference type="Proteomes" id="UP000500953"/>
    </source>
</evidence>
<keyword evidence="8" id="KW-0902">Two-component regulatory system</keyword>
<dbReference type="Pfam" id="PF07730">
    <property type="entry name" value="HisKA_3"/>
    <property type="match status" value="1"/>
</dbReference>
<proteinExistence type="predicted"/>
<dbReference type="SUPFAM" id="SSF55874">
    <property type="entry name" value="ATPase domain of HSP90 chaperone/DNA topoisomerase II/histidine kinase"/>
    <property type="match status" value="1"/>
</dbReference>
<comment type="catalytic activity">
    <reaction evidence="1">
        <text>ATP + protein L-histidine = ADP + protein N-phospho-L-histidine.</text>
        <dbReference type="EC" id="2.7.13.3"/>
    </reaction>
</comment>
<evidence type="ECO:0000313" key="13">
    <source>
        <dbReference type="EMBL" id="QIS17351.1"/>
    </source>
</evidence>
<keyword evidence="7" id="KW-0067">ATP-binding</keyword>
<dbReference type="InterPro" id="IPR011712">
    <property type="entry name" value="Sig_transdc_His_kin_sub3_dim/P"/>
</dbReference>
<feature type="transmembrane region" description="Helical" evidence="11">
    <location>
        <begin position="72"/>
        <end position="89"/>
    </location>
</feature>
<reference evidence="13 14" key="1">
    <citation type="journal article" date="2019" name="ACS Chem. Biol.">
        <title>Identification and Mobilization of a Cryptic Antibiotic Biosynthesis Gene Locus from a Human-Pathogenic Nocardia Isolate.</title>
        <authorList>
            <person name="Herisse M."/>
            <person name="Ishida K."/>
            <person name="Porter J.L."/>
            <person name="Howden B."/>
            <person name="Hertweck C."/>
            <person name="Stinear T.P."/>
            <person name="Pidot S.J."/>
        </authorList>
    </citation>
    <scope>NUCLEOTIDE SEQUENCE [LARGE SCALE GENOMIC DNA]</scope>
    <source>
        <strain evidence="13 14">AUSMDU00012715</strain>
    </source>
</reference>
<keyword evidence="11" id="KW-0472">Membrane</keyword>
<accession>A0A6G9YW80</accession>
<dbReference type="PANTHER" id="PTHR24421">
    <property type="entry name" value="NITRATE/NITRITE SENSOR PROTEIN NARX-RELATED"/>
    <property type="match status" value="1"/>
</dbReference>
<dbReference type="GO" id="GO:0016020">
    <property type="term" value="C:membrane"/>
    <property type="evidence" value="ECO:0007669"/>
    <property type="project" value="InterPro"/>
</dbReference>
<dbReference type="PANTHER" id="PTHR24421:SF10">
    <property type="entry name" value="NITRATE_NITRITE SENSOR PROTEIN NARQ"/>
    <property type="match status" value="1"/>
</dbReference>
<dbReference type="Proteomes" id="UP000500953">
    <property type="component" value="Chromosome"/>
</dbReference>
<protein>
    <recommendedName>
        <fullName evidence="2">histidine kinase</fullName>
        <ecNumber evidence="2">2.7.13.3</ecNumber>
    </recommendedName>
</protein>
<dbReference type="Gene3D" id="1.20.5.1930">
    <property type="match status" value="1"/>
</dbReference>
<dbReference type="AlphaFoldDB" id="A0A6G9YW80"/>
<dbReference type="GO" id="GO:0046983">
    <property type="term" value="F:protein dimerization activity"/>
    <property type="evidence" value="ECO:0007669"/>
    <property type="project" value="InterPro"/>
</dbReference>
<evidence type="ECO:0000256" key="9">
    <source>
        <dbReference type="SAM" id="Coils"/>
    </source>
</evidence>
<feature type="region of interest" description="Disordered" evidence="10">
    <location>
        <begin position="1"/>
        <end position="35"/>
    </location>
</feature>
<dbReference type="Gene3D" id="3.30.565.10">
    <property type="entry name" value="Histidine kinase-like ATPase, C-terminal domain"/>
    <property type="match status" value="1"/>
</dbReference>
<keyword evidence="9" id="KW-0175">Coiled coil</keyword>
<keyword evidence="5" id="KW-0547">Nucleotide-binding</keyword>
<name>A0A6G9YW80_9NOCA</name>
<keyword evidence="11" id="KW-1133">Transmembrane helix</keyword>
<evidence type="ECO:0000256" key="5">
    <source>
        <dbReference type="ARBA" id="ARBA00022741"/>
    </source>
</evidence>
<feature type="coiled-coil region" evidence="9">
    <location>
        <begin position="221"/>
        <end position="255"/>
    </location>
</feature>
<evidence type="ECO:0000256" key="2">
    <source>
        <dbReference type="ARBA" id="ARBA00012438"/>
    </source>
</evidence>
<gene>
    <name evidence="13" type="ORF">F6W96_02530</name>
</gene>
<organism evidence="13 14">
    <name type="scientific">Nocardia terpenica</name>
    <dbReference type="NCBI Taxonomy" id="455432"/>
    <lineage>
        <taxon>Bacteria</taxon>
        <taxon>Bacillati</taxon>
        <taxon>Actinomycetota</taxon>
        <taxon>Actinomycetes</taxon>
        <taxon>Mycobacteriales</taxon>
        <taxon>Nocardiaceae</taxon>
        <taxon>Nocardia</taxon>
    </lineage>
</organism>
<keyword evidence="4" id="KW-0808">Transferase</keyword>
<evidence type="ECO:0000259" key="12">
    <source>
        <dbReference type="Pfam" id="PF07730"/>
    </source>
</evidence>